<reference evidence="4 5" key="1">
    <citation type="journal article" date="2024" name="Microbiol. Resour. Announc.">
        <title>Genome annotations for the ascomycete fungi Trichoderma harzianum, Trichoderma aggressivum, and Purpureocillium lilacinum.</title>
        <authorList>
            <person name="Beijen E.P.W."/>
            <person name="Ohm R.A."/>
        </authorList>
    </citation>
    <scope>NUCLEOTIDE SEQUENCE [LARGE SCALE GENOMIC DNA]</scope>
    <source>
        <strain evidence="4 5">CBS 150709</strain>
    </source>
</reference>
<evidence type="ECO:0000256" key="2">
    <source>
        <dbReference type="SAM" id="Phobius"/>
    </source>
</evidence>
<gene>
    <name evidence="4" type="ORF">Purlil1_12423</name>
</gene>
<feature type="compositionally biased region" description="Polar residues" evidence="1">
    <location>
        <begin position="163"/>
        <end position="178"/>
    </location>
</feature>
<protein>
    <recommendedName>
        <fullName evidence="6">Basic proline-rich protein</fullName>
    </recommendedName>
</protein>
<feature type="compositionally biased region" description="Polar residues" evidence="1">
    <location>
        <begin position="95"/>
        <end position="124"/>
    </location>
</feature>
<feature type="compositionally biased region" description="Basic and acidic residues" evidence="1">
    <location>
        <begin position="628"/>
        <end position="637"/>
    </location>
</feature>
<feature type="transmembrane region" description="Helical" evidence="2">
    <location>
        <begin position="820"/>
        <end position="842"/>
    </location>
</feature>
<feature type="region of interest" description="Disordered" evidence="1">
    <location>
        <begin position="83"/>
        <end position="290"/>
    </location>
</feature>
<dbReference type="PANTHER" id="PTHR35778">
    <property type="entry name" value="SIGNALING MUCIN HKR1-RELATED"/>
    <property type="match status" value="1"/>
</dbReference>
<feature type="compositionally biased region" description="Polar residues" evidence="1">
    <location>
        <begin position="185"/>
        <end position="211"/>
    </location>
</feature>
<keyword evidence="2" id="KW-0812">Transmembrane</keyword>
<evidence type="ECO:0000256" key="1">
    <source>
        <dbReference type="SAM" id="MobiDB-lite"/>
    </source>
</evidence>
<name>A0ABR0BGX2_PURLI</name>
<feature type="signal peptide" evidence="3">
    <location>
        <begin position="1"/>
        <end position="16"/>
    </location>
</feature>
<feature type="region of interest" description="Disordered" evidence="1">
    <location>
        <begin position="322"/>
        <end position="410"/>
    </location>
</feature>
<keyword evidence="5" id="KW-1185">Reference proteome</keyword>
<keyword evidence="3" id="KW-0732">Signal</keyword>
<comment type="caution">
    <text evidence="4">The sequence shown here is derived from an EMBL/GenBank/DDBJ whole genome shotgun (WGS) entry which is preliminary data.</text>
</comment>
<feature type="region of interest" description="Disordered" evidence="1">
    <location>
        <begin position="787"/>
        <end position="815"/>
    </location>
</feature>
<evidence type="ECO:0008006" key="6">
    <source>
        <dbReference type="Google" id="ProtNLM"/>
    </source>
</evidence>
<feature type="compositionally biased region" description="Polar residues" evidence="1">
    <location>
        <begin position="218"/>
        <end position="290"/>
    </location>
</feature>
<feature type="region of interest" description="Disordered" evidence="1">
    <location>
        <begin position="627"/>
        <end position="647"/>
    </location>
</feature>
<evidence type="ECO:0000313" key="4">
    <source>
        <dbReference type="EMBL" id="KAK4077240.1"/>
    </source>
</evidence>
<accession>A0ABR0BGX2</accession>
<feature type="compositionally biased region" description="Polar residues" evidence="1">
    <location>
        <begin position="448"/>
        <end position="514"/>
    </location>
</feature>
<dbReference type="PANTHER" id="PTHR35778:SF1">
    <property type="entry name" value="SIGNALING MUCIN HKR1-RELATED"/>
    <property type="match status" value="1"/>
</dbReference>
<dbReference type="EMBL" id="JAWRVI010000103">
    <property type="protein sequence ID" value="KAK4077240.1"/>
    <property type="molecule type" value="Genomic_DNA"/>
</dbReference>
<feature type="chain" id="PRO_5045514763" description="Basic proline-rich protein" evidence="3">
    <location>
        <begin position="17"/>
        <end position="918"/>
    </location>
</feature>
<dbReference type="InterPro" id="IPR039295">
    <property type="entry name" value="MSB2"/>
</dbReference>
<feature type="compositionally biased region" description="Low complexity" evidence="1">
    <location>
        <begin position="377"/>
        <end position="387"/>
    </location>
</feature>
<feature type="region of interest" description="Disordered" evidence="1">
    <location>
        <begin position="896"/>
        <end position="918"/>
    </location>
</feature>
<feature type="compositionally biased region" description="Low complexity" evidence="1">
    <location>
        <begin position="331"/>
        <end position="344"/>
    </location>
</feature>
<feature type="compositionally biased region" description="Polar residues" evidence="1">
    <location>
        <begin position="792"/>
        <end position="815"/>
    </location>
</feature>
<feature type="compositionally biased region" description="Polar residues" evidence="1">
    <location>
        <begin position="351"/>
        <end position="370"/>
    </location>
</feature>
<proteinExistence type="predicted"/>
<organism evidence="4 5">
    <name type="scientific">Purpureocillium lilacinum</name>
    <name type="common">Paecilomyces lilacinus</name>
    <dbReference type="NCBI Taxonomy" id="33203"/>
    <lineage>
        <taxon>Eukaryota</taxon>
        <taxon>Fungi</taxon>
        <taxon>Dikarya</taxon>
        <taxon>Ascomycota</taxon>
        <taxon>Pezizomycotina</taxon>
        <taxon>Sordariomycetes</taxon>
        <taxon>Hypocreomycetidae</taxon>
        <taxon>Hypocreales</taxon>
        <taxon>Ophiocordycipitaceae</taxon>
        <taxon>Purpureocillium</taxon>
    </lineage>
</organism>
<evidence type="ECO:0000256" key="3">
    <source>
        <dbReference type="SAM" id="SignalP"/>
    </source>
</evidence>
<evidence type="ECO:0000313" key="5">
    <source>
        <dbReference type="Proteomes" id="UP001287286"/>
    </source>
</evidence>
<keyword evidence="2" id="KW-1133">Transmembrane helix</keyword>
<feature type="compositionally biased region" description="Polar residues" evidence="1">
    <location>
        <begin position="399"/>
        <end position="410"/>
    </location>
</feature>
<feature type="region of interest" description="Disordered" evidence="1">
    <location>
        <begin position="430"/>
        <end position="543"/>
    </location>
</feature>
<feature type="region of interest" description="Disordered" evidence="1">
    <location>
        <begin position="32"/>
        <end position="53"/>
    </location>
</feature>
<sequence length="918" mass="96560">MFDLALLAIVAVPALGGTLQSISSLGSTAFTTSSTNQPHVTPPLQGSEALTSRVPTSSAPATLSWRLGVDATSPVSVSMSLTSAIGRPSTDDETVPSTRSPDQPTGETALTSDAHTLAGSQIATETRDGSVGHSIITAPSLYPSESDRGWPTRSTSHDPLASMTATSVLSSPRISGVTTRPPESPTEQHSSVSSARLSAPTNPAGSSSGHPTTAEVLTRTSVETQPATTSQSYLPTPVTSNGDSDTRSISNPISGGRTETANHQSYSDNSAHNTAHTSFTHSASGQLDRSSTMVHGASKVPPAQQISLTGTAYQDVTTWTATPTFSIPSGSKSATAATSTSRTAGKVPGVTQDSSVLQPETRTNPGSTNLPVDKISSRMMSSSPVVSAQESTWERQAPIRSSGSAPVSIQSASIQDNGATISAFTATTTRETATEKSAGHSELPTRPGFSSTRSDPVSPQGAVTSAVPDTSSWAKSRPTATAPNLRTSSPHTMRPTHTWQESSLANAPNQSEAQHTMAHGEHDPITDSRTSTRFSAAAQPKVSLTTSSVTHDFKYAKENESAARKPVVGSSGELEVATKGLLVTSPVPQSVLTATPTASSAPRLSGSKILMTTGGIYTLTSIVQETKSTPDTDRVDRGTGTPGPLPTALPTAIYPNGSSQQPPSGATAVYVGFLFPLNYEFVSDNSMAASGIFRLLPRALADANDMLPTDIPVHALVPYDTRQKWGYITTLAKMFYPSSHVDRLQMDLWAPNSKLYNNAESLVRNLTALINPRIDIRGGIRSDALATVGPVPTSSSGTESNDSETNSIGEQASKQRATKIGIATGAIGGSVMCGAILFLLIIRYRRRKRADMYGNFNRELRRGKRESTFDNRLGAMEPGMPPERGQRSFDKLRTTSSHYSRHTGQISAPFQPKNSLGW</sequence>
<keyword evidence="2" id="KW-0472">Membrane</keyword>
<dbReference type="Proteomes" id="UP001287286">
    <property type="component" value="Unassembled WGS sequence"/>
</dbReference>